<evidence type="ECO:0000313" key="2">
    <source>
        <dbReference type="Proteomes" id="UP000320085"/>
    </source>
</evidence>
<reference evidence="1 2" key="1">
    <citation type="submission" date="2019-06" db="EMBL/GenBank/DDBJ databases">
        <title>Sequencing the genomes of 1000 actinobacteria strains.</title>
        <authorList>
            <person name="Klenk H.-P."/>
        </authorList>
    </citation>
    <scope>NUCLEOTIDE SEQUENCE [LARGE SCALE GENOMIC DNA]</scope>
    <source>
        <strain evidence="1 2">DSM 21776</strain>
    </source>
</reference>
<sequence length="171" mass="17682">MMPADELDAQDAALLERLGAIARTVDPVPEHVVELGKAAFGFRDPDHELMQLVSRPVDAGLVRSSSATSHLHFFEHGDVALDLEVTVRGGLASVVGVIGVTGAAAATESAGVTGTSGLEGLAVTVETTDSSSAPEVLEGRFTVARLPVGLVRIVVRRDDGPGLSTGWFDIG</sequence>
<dbReference type="EMBL" id="VFQF01000003">
    <property type="protein sequence ID" value="TQN44439.1"/>
    <property type="molecule type" value="Genomic_DNA"/>
</dbReference>
<evidence type="ECO:0000313" key="1">
    <source>
        <dbReference type="EMBL" id="TQN44439.1"/>
    </source>
</evidence>
<organism evidence="1 2">
    <name type="scientific">Humibacillus xanthopallidus</name>
    <dbReference type="NCBI Taxonomy" id="412689"/>
    <lineage>
        <taxon>Bacteria</taxon>
        <taxon>Bacillati</taxon>
        <taxon>Actinomycetota</taxon>
        <taxon>Actinomycetes</taxon>
        <taxon>Micrococcales</taxon>
        <taxon>Intrasporangiaceae</taxon>
        <taxon>Humibacillus</taxon>
    </lineage>
</organism>
<dbReference type="AlphaFoldDB" id="A0A543PK48"/>
<gene>
    <name evidence="1" type="ORF">FHX52_3652</name>
</gene>
<protein>
    <submittedName>
        <fullName evidence="1">Uncharacterized protein</fullName>
    </submittedName>
</protein>
<comment type="caution">
    <text evidence="1">The sequence shown here is derived from an EMBL/GenBank/DDBJ whole genome shotgun (WGS) entry which is preliminary data.</text>
</comment>
<proteinExistence type="predicted"/>
<dbReference type="Proteomes" id="UP000320085">
    <property type="component" value="Unassembled WGS sequence"/>
</dbReference>
<name>A0A543PK48_9MICO</name>
<accession>A0A543PK48</accession>
<dbReference type="RefSeq" id="WP_246070216.1">
    <property type="nucleotide sequence ID" value="NZ_BAAAQC010000010.1"/>
</dbReference>